<protein>
    <recommendedName>
        <fullName evidence="4 14">Protoporphyrinogen IX oxidase</fullName>
        <ecNumber evidence="14">1.3.99.-</ecNumber>
    </recommendedName>
</protein>
<keyword evidence="17" id="KW-1185">Reference proteome</keyword>
<evidence type="ECO:0000256" key="15">
    <source>
        <dbReference type="SAM" id="Phobius"/>
    </source>
</evidence>
<dbReference type="EMBL" id="JAQQCL010000047">
    <property type="protein sequence ID" value="MFM0721540.1"/>
    <property type="molecule type" value="Genomic_DNA"/>
</dbReference>
<evidence type="ECO:0000256" key="11">
    <source>
        <dbReference type="ARBA" id="ARBA00023004"/>
    </source>
</evidence>
<evidence type="ECO:0000256" key="1">
    <source>
        <dbReference type="ARBA" id="ARBA00004651"/>
    </source>
</evidence>
<keyword evidence="11 14" id="KW-0408">Iron</keyword>
<reference evidence="16 17" key="1">
    <citation type="journal article" date="2024" name="Chem. Sci.">
        <title>Discovery of megapolipeptins by genome mining of a Burkholderiales bacteria collection.</title>
        <authorList>
            <person name="Paulo B.S."/>
            <person name="Recchia M.J.J."/>
            <person name="Lee S."/>
            <person name="Fergusson C.H."/>
            <person name="Romanowski S.B."/>
            <person name="Hernandez A."/>
            <person name="Krull N."/>
            <person name="Liu D.Y."/>
            <person name="Cavanagh H."/>
            <person name="Bos A."/>
            <person name="Gray C.A."/>
            <person name="Murphy B.T."/>
            <person name="Linington R.G."/>
            <person name="Eustaquio A.S."/>
        </authorList>
    </citation>
    <scope>NUCLEOTIDE SEQUENCE [LARGE SCALE GENOMIC DNA]</scope>
    <source>
        <strain evidence="16 17">RL17-350-BIC-E</strain>
    </source>
</reference>
<feature type="transmembrane region" description="Helical" evidence="15">
    <location>
        <begin position="80"/>
        <end position="97"/>
    </location>
</feature>
<feature type="transmembrane region" description="Helical" evidence="15">
    <location>
        <begin position="55"/>
        <end position="74"/>
    </location>
</feature>
<evidence type="ECO:0000256" key="9">
    <source>
        <dbReference type="ARBA" id="ARBA00022989"/>
    </source>
</evidence>
<comment type="subcellular location">
    <subcellularLocation>
        <location evidence="1">Cell membrane</location>
        <topology evidence="1">Multi-pass membrane protein</topology>
    </subcellularLocation>
</comment>
<keyword evidence="9 15" id="KW-1133">Transmembrane helix</keyword>
<dbReference type="PIRSF" id="PIRSF004638">
    <property type="entry name" value="UCP004638"/>
    <property type="match status" value="1"/>
</dbReference>
<evidence type="ECO:0000313" key="17">
    <source>
        <dbReference type="Proteomes" id="UP001629392"/>
    </source>
</evidence>
<comment type="caution">
    <text evidence="16">The sequence shown here is derived from an EMBL/GenBank/DDBJ whole genome shotgun (WGS) entry which is preliminary data.</text>
</comment>
<comment type="catalytic activity">
    <reaction evidence="13 14">
        <text>protoporphyrinogen IX + 3 A = protoporphyrin IX + 3 AH2</text>
        <dbReference type="Rhea" id="RHEA:62000"/>
        <dbReference type="ChEBI" id="CHEBI:13193"/>
        <dbReference type="ChEBI" id="CHEBI:17499"/>
        <dbReference type="ChEBI" id="CHEBI:57306"/>
        <dbReference type="ChEBI" id="CHEBI:57307"/>
    </reaction>
</comment>
<keyword evidence="7 15" id="KW-0812">Transmembrane</keyword>
<gene>
    <name evidence="16" type="ORF">PQQ73_35170</name>
</gene>
<dbReference type="PANTHER" id="PTHR40255:SF1">
    <property type="entry name" value="PROTOPORPHYRINOGEN IX OXIDASE"/>
    <property type="match status" value="1"/>
</dbReference>
<organism evidence="16 17">
    <name type="scientific">Paraburkholderia strydomiana</name>
    <dbReference type="NCBI Taxonomy" id="1245417"/>
    <lineage>
        <taxon>Bacteria</taxon>
        <taxon>Pseudomonadati</taxon>
        <taxon>Pseudomonadota</taxon>
        <taxon>Betaproteobacteria</taxon>
        <taxon>Burkholderiales</taxon>
        <taxon>Burkholderiaceae</taxon>
        <taxon>Paraburkholderia</taxon>
    </lineage>
</organism>
<comment type="pathway">
    <text evidence="2 14">Porphyrin-containing compound metabolism; protoporphyrin-IX biosynthesis; protoporphyrin-IX from protoporphyrinogen-IX: step 1/1.</text>
</comment>
<evidence type="ECO:0000256" key="4">
    <source>
        <dbReference type="ARBA" id="ARBA00017504"/>
    </source>
</evidence>
<evidence type="ECO:0000256" key="2">
    <source>
        <dbReference type="ARBA" id="ARBA00005073"/>
    </source>
</evidence>
<evidence type="ECO:0000256" key="8">
    <source>
        <dbReference type="ARBA" id="ARBA00022723"/>
    </source>
</evidence>
<keyword evidence="10" id="KW-0560">Oxidoreductase</keyword>
<evidence type="ECO:0000256" key="12">
    <source>
        <dbReference type="ARBA" id="ARBA00023136"/>
    </source>
</evidence>
<evidence type="ECO:0000256" key="3">
    <source>
        <dbReference type="ARBA" id="ARBA00006501"/>
    </source>
</evidence>
<keyword evidence="12 14" id="KW-0472">Membrane</keyword>
<evidence type="ECO:0000256" key="5">
    <source>
        <dbReference type="ARBA" id="ARBA00022475"/>
    </source>
</evidence>
<evidence type="ECO:0000256" key="13">
    <source>
        <dbReference type="ARBA" id="ARBA00048390"/>
    </source>
</evidence>
<dbReference type="Proteomes" id="UP001629392">
    <property type="component" value="Unassembled WGS sequence"/>
</dbReference>
<comment type="cofactor">
    <cofactor evidence="14">
        <name>heme b</name>
        <dbReference type="ChEBI" id="CHEBI:60344"/>
    </cofactor>
    <text evidence="14">Binds 1 heme b (iron(II)-protoporphyrin IX) group per subunit.</text>
</comment>
<keyword evidence="8 14" id="KW-0479">Metal-binding</keyword>
<dbReference type="Pfam" id="PF03653">
    <property type="entry name" value="UPF0093"/>
    <property type="match status" value="1"/>
</dbReference>
<comment type="similarity">
    <text evidence="3 14">Belongs to the HemJ family.</text>
</comment>
<name>A0ABW9ES25_9BURK</name>
<dbReference type="PANTHER" id="PTHR40255">
    <property type="entry name" value="UPF0093 MEMBRANE PROTEIN SLR1790"/>
    <property type="match status" value="1"/>
</dbReference>
<comment type="function">
    <text evidence="14">Catalyzes the oxidation of protoporphyrinogen IX to protoporphyrin IX.</text>
</comment>
<feature type="transmembrane region" description="Helical" evidence="15">
    <location>
        <begin position="12"/>
        <end position="35"/>
    </location>
</feature>
<feature type="transmembrane region" description="Helical" evidence="15">
    <location>
        <begin position="118"/>
        <end position="136"/>
    </location>
</feature>
<keyword evidence="5 14" id="KW-1003">Cell membrane</keyword>
<evidence type="ECO:0000256" key="7">
    <source>
        <dbReference type="ARBA" id="ARBA00022692"/>
    </source>
</evidence>
<evidence type="ECO:0000256" key="6">
    <source>
        <dbReference type="ARBA" id="ARBA00022617"/>
    </source>
</evidence>
<evidence type="ECO:0000256" key="14">
    <source>
        <dbReference type="PIRNR" id="PIRNR004638"/>
    </source>
</evidence>
<dbReference type="InterPro" id="IPR005265">
    <property type="entry name" value="HemJ-like"/>
</dbReference>
<evidence type="ECO:0000256" key="10">
    <source>
        <dbReference type="ARBA" id="ARBA00023002"/>
    </source>
</evidence>
<proteinExistence type="inferred from homology"/>
<dbReference type="RefSeq" id="WP_006052694.1">
    <property type="nucleotide sequence ID" value="NZ_JAQQCL010000047.1"/>
</dbReference>
<dbReference type="EC" id="1.3.99.-" evidence="14"/>
<sequence length="139" mass="14936">MNVANFYPWLKALHVASALVFLSGVVSVGVFLHMVKTDSPEIRTLAASIRRWDHVITTPAMLLVWALGLGIGGAGHWFNAPWLTVKLVFVVVLSALHGMQSGKLRRLCHGAPITPLHASLPIAVTCAVVIAILAVVKPF</sequence>
<evidence type="ECO:0000313" key="16">
    <source>
        <dbReference type="EMBL" id="MFM0721540.1"/>
    </source>
</evidence>
<accession>A0ABW9ES25</accession>
<keyword evidence="6 14" id="KW-0349">Heme</keyword>